<keyword evidence="1" id="KW-0694">RNA-binding</keyword>
<dbReference type="InterPro" id="IPR031121">
    <property type="entry name" value="RIK/BLOM7"/>
</dbReference>
<dbReference type="Pfam" id="PF22675">
    <property type="entry name" value="KH-I_KHDC4-BBP"/>
    <property type="match status" value="1"/>
</dbReference>
<feature type="domain" description="KHDC4/BBP-like KH-domain type I" evidence="2">
    <location>
        <begin position="254"/>
        <end position="327"/>
    </location>
</feature>
<protein>
    <recommendedName>
        <fullName evidence="2">KHDC4/BBP-like KH-domain type I domain-containing protein</fullName>
    </recommendedName>
</protein>
<organism evidence="3 4">
    <name type="scientific">Symbiodinium natans</name>
    <dbReference type="NCBI Taxonomy" id="878477"/>
    <lineage>
        <taxon>Eukaryota</taxon>
        <taxon>Sar</taxon>
        <taxon>Alveolata</taxon>
        <taxon>Dinophyceae</taxon>
        <taxon>Suessiales</taxon>
        <taxon>Symbiodiniaceae</taxon>
        <taxon>Symbiodinium</taxon>
    </lineage>
</organism>
<dbReference type="Gene3D" id="3.30.1370.10">
    <property type="entry name" value="K Homology domain, type 1"/>
    <property type="match status" value="1"/>
</dbReference>
<dbReference type="AlphaFoldDB" id="A0A812JQM5"/>
<dbReference type="InterPro" id="IPR055256">
    <property type="entry name" value="KH_1_KHDC4/BBP-like"/>
</dbReference>
<dbReference type="InterPro" id="IPR036612">
    <property type="entry name" value="KH_dom_type_1_sf"/>
</dbReference>
<dbReference type="PANTHER" id="PTHR15744">
    <property type="entry name" value="BLOM7"/>
    <property type="match status" value="1"/>
</dbReference>
<dbReference type="EMBL" id="CAJNDS010000506">
    <property type="protein sequence ID" value="CAE7213216.1"/>
    <property type="molecule type" value="Genomic_DNA"/>
</dbReference>
<evidence type="ECO:0000259" key="2">
    <source>
        <dbReference type="Pfam" id="PF22675"/>
    </source>
</evidence>
<name>A0A812JQM5_9DINO</name>
<comment type="caution">
    <text evidence="3">The sequence shown here is derived from an EMBL/GenBank/DDBJ whole genome shotgun (WGS) entry which is preliminary data.</text>
</comment>
<dbReference type="GO" id="GO:0005634">
    <property type="term" value="C:nucleus"/>
    <property type="evidence" value="ECO:0007669"/>
    <property type="project" value="InterPro"/>
</dbReference>
<dbReference type="SUPFAM" id="SSF54791">
    <property type="entry name" value="Eukaryotic type KH-domain (KH-domain type I)"/>
    <property type="match status" value="1"/>
</dbReference>
<proteinExistence type="predicted"/>
<dbReference type="GO" id="GO:0003723">
    <property type="term" value="F:RNA binding"/>
    <property type="evidence" value="ECO:0007669"/>
    <property type="project" value="UniProtKB-UniRule"/>
</dbReference>
<dbReference type="PROSITE" id="PS50084">
    <property type="entry name" value="KH_TYPE_1"/>
    <property type="match status" value="1"/>
</dbReference>
<evidence type="ECO:0000313" key="3">
    <source>
        <dbReference type="EMBL" id="CAE7213216.1"/>
    </source>
</evidence>
<reference evidence="3" key="1">
    <citation type="submission" date="2021-02" db="EMBL/GenBank/DDBJ databases">
        <authorList>
            <person name="Dougan E. K."/>
            <person name="Rhodes N."/>
            <person name="Thang M."/>
            <person name="Chan C."/>
        </authorList>
    </citation>
    <scope>NUCLEOTIDE SEQUENCE</scope>
</reference>
<keyword evidence="4" id="KW-1185">Reference proteome</keyword>
<accession>A0A812JQM5</accession>
<sequence length="400" mass="43103">MSACRLRKPAVPRDVFTWVCGQQVKVKNTFLDVRPEHSSSNESTLTAEAMTCLEFTRCSEALSSSSSSHGSHGAGQENLPLDVELPSPLLTLSTLGEAWQPDPAGGCMGPVVEPLCSQDVNLHLAMHQELLTAIQRMPSLPFTDMVLGSQARIELPLLPLLPEVAGSPVLSTCPGQWEAGYGPWQPEPGAIEPPIGDSDKASPLSASPRRVHVEGLTTHGGVDAAAAKMKPAKKHNPANKIWCHFFIDPMMRRNGFDVNKKLIGHGGSNTKRIYEETGAKIRLRGRGSGHIEGRGEAPVPLMLAVTSDLSNQDNFLVAMQQSAKLLDRVTGRYPEFCKVYGIPPPTTALFWIGELSPEALSCWSWTTDGRVQIGKVAVFIAADVSSLAKPTAKPRGNEPP</sequence>
<evidence type="ECO:0000313" key="4">
    <source>
        <dbReference type="Proteomes" id="UP000604046"/>
    </source>
</evidence>
<evidence type="ECO:0000256" key="1">
    <source>
        <dbReference type="PROSITE-ProRule" id="PRU00117"/>
    </source>
</evidence>
<dbReference type="OrthoDB" id="5989967at2759"/>
<dbReference type="PANTHER" id="PTHR15744:SF0">
    <property type="entry name" value="KH HOMOLOGY DOMAIN-CONTAINING PROTEIN 4"/>
    <property type="match status" value="1"/>
</dbReference>
<gene>
    <name evidence="3" type="ORF">SNAT2548_LOCUS7293</name>
</gene>
<dbReference type="Proteomes" id="UP000604046">
    <property type="component" value="Unassembled WGS sequence"/>
</dbReference>